<feature type="domain" description="DUF3857" evidence="3">
    <location>
        <begin position="78"/>
        <end position="236"/>
    </location>
</feature>
<dbReference type="InterPro" id="IPR024618">
    <property type="entry name" value="DUF3857"/>
</dbReference>
<feature type="domain" description="Transglutaminase-like" evidence="2">
    <location>
        <begin position="289"/>
        <end position="362"/>
    </location>
</feature>
<feature type="transmembrane region" description="Helical" evidence="1">
    <location>
        <begin position="846"/>
        <end position="867"/>
    </location>
</feature>
<dbReference type="InterPro" id="IPR038765">
    <property type="entry name" value="Papain-like_cys_pep_sf"/>
</dbReference>
<dbReference type="STRING" id="493475.GARC_4842"/>
<feature type="transmembrane region" description="Helical" evidence="1">
    <location>
        <begin position="705"/>
        <end position="725"/>
    </location>
</feature>
<feature type="transmembrane region" description="Helical" evidence="1">
    <location>
        <begin position="778"/>
        <end position="798"/>
    </location>
</feature>
<feature type="transmembrane region" description="Helical" evidence="1">
    <location>
        <begin position="804"/>
        <end position="825"/>
    </location>
</feature>
<evidence type="ECO:0000256" key="1">
    <source>
        <dbReference type="SAM" id="Phobius"/>
    </source>
</evidence>
<organism evidence="4 5">
    <name type="scientific">Paraglaciecola arctica BSs20135</name>
    <dbReference type="NCBI Taxonomy" id="493475"/>
    <lineage>
        <taxon>Bacteria</taxon>
        <taxon>Pseudomonadati</taxon>
        <taxon>Pseudomonadota</taxon>
        <taxon>Gammaproteobacteria</taxon>
        <taxon>Alteromonadales</taxon>
        <taxon>Alteromonadaceae</taxon>
        <taxon>Paraglaciecola</taxon>
    </lineage>
</organism>
<dbReference type="OrthoDB" id="8595007at2"/>
<evidence type="ECO:0000259" key="2">
    <source>
        <dbReference type="Pfam" id="PF01841"/>
    </source>
</evidence>
<dbReference type="eggNOG" id="COG1305">
    <property type="taxonomic scope" value="Bacteria"/>
</dbReference>
<gene>
    <name evidence="4" type="ORF">GARC_4842</name>
</gene>
<accession>K6XM98</accession>
<dbReference type="InterPro" id="IPR002931">
    <property type="entry name" value="Transglutaminase-like"/>
</dbReference>
<dbReference type="AlphaFoldDB" id="K6XM98"/>
<feature type="transmembrane region" description="Helical" evidence="1">
    <location>
        <begin position="669"/>
        <end position="693"/>
    </location>
</feature>
<dbReference type="SUPFAM" id="SSF54001">
    <property type="entry name" value="Cysteine proteinases"/>
    <property type="match status" value="1"/>
</dbReference>
<dbReference type="Pfam" id="PF12969">
    <property type="entry name" value="DUF3857"/>
    <property type="match status" value="1"/>
</dbReference>
<reference evidence="4 5" key="1">
    <citation type="journal article" date="2017" name="Antonie Van Leeuwenhoek">
        <title>Rhizobium rhizosphaerae sp. nov., a novel species isolated from rice rhizosphere.</title>
        <authorList>
            <person name="Zhao J.J."/>
            <person name="Zhang J."/>
            <person name="Zhang R.J."/>
            <person name="Zhang C.W."/>
            <person name="Yin H.Q."/>
            <person name="Zhang X.X."/>
        </authorList>
    </citation>
    <scope>NUCLEOTIDE SEQUENCE [LARGE SCALE GENOMIC DNA]</scope>
    <source>
        <strain evidence="4 5">BSs20135</strain>
    </source>
</reference>
<comment type="caution">
    <text evidence="4">The sequence shown here is derived from an EMBL/GenBank/DDBJ whole genome shotgun (WGS) entry which is preliminary data.</text>
</comment>
<dbReference type="Pfam" id="PF01841">
    <property type="entry name" value="Transglut_core"/>
    <property type="match status" value="1"/>
</dbReference>
<keyword evidence="1" id="KW-0812">Transmembrane</keyword>
<dbReference type="Gene3D" id="3.10.620.30">
    <property type="match status" value="1"/>
</dbReference>
<evidence type="ECO:0000313" key="4">
    <source>
        <dbReference type="EMBL" id="GAC21779.1"/>
    </source>
</evidence>
<dbReference type="EMBL" id="BAEO01000065">
    <property type="protein sequence ID" value="GAC21779.1"/>
    <property type="molecule type" value="Genomic_DNA"/>
</dbReference>
<name>K6XM98_9ALTE</name>
<evidence type="ECO:0000313" key="5">
    <source>
        <dbReference type="Proteomes" id="UP000006327"/>
    </source>
</evidence>
<dbReference type="Gene3D" id="2.60.40.3140">
    <property type="match status" value="1"/>
</dbReference>
<dbReference type="Proteomes" id="UP000006327">
    <property type="component" value="Unassembled WGS sequence"/>
</dbReference>
<keyword evidence="1" id="KW-1133">Transmembrane helix</keyword>
<protein>
    <recommendedName>
        <fullName evidence="6">DUF3857 domain-containing protein</fullName>
    </recommendedName>
</protein>
<dbReference type="RefSeq" id="WP_007625103.1">
    <property type="nucleotide sequence ID" value="NZ_BAEO01000065.1"/>
</dbReference>
<evidence type="ECO:0000259" key="3">
    <source>
        <dbReference type="Pfam" id="PF12969"/>
    </source>
</evidence>
<evidence type="ECO:0008006" key="6">
    <source>
        <dbReference type="Google" id="ProtNLM"/>
    </source>
</evidence>
<proteinExistence type="predicted"/>
<feature type="transmembrane region" description="Helical" evidence="1">
    <location>
        <begin position="745"/>
        <end position="766"/>
    </location>
</feature>
<keyword evidence="1" id="KW-0472">Membrane</keyword>
<keyword evidence="5" id="KW-1185">Reference proteome</keyword>
<sequence length="994" mass="113968">MSLSLHYRFNLLVIFCFLSIFYQKAGVAENAQDINLEPAPTWVIYYDVGAIDDIPTDEVSNGLHYHMVDNQIQVTKTGERTAYTRYVETIVNQSGLESSSQLNFNFDPSYQRFALNSLFILRDGQRLDRLQSAKKSLLNTESELKKQIYNGSLTLNVLMSDLQVGDTLDYSYTRYGANPVYRNSFSYGRNINWSVPLNIQHLRVLWGKSKPLFVTPINATPTINKNELGEFTEYQITQLKPQMVVTPSQLPAWYDAYSSIYFSESENWSDVVNWAKPLYQFAIHSSVKKVADDIQSQYPDQSAQIVAALKYVQENIRYVGLEMGANSHVPTAPEETLKLKYGDCKDKVSLLIAILAALDIQAFPALVDTEYTKLLKDRPPAANLFNHVIVSLNYQGKQIWLDPTLINQTGSLSNLYQPDYGYALVLKSSEDKLTSMAGPSDGSYTHITENYFIPKKHEQKVKLSVATQYSGEKLLNTLGRLERDGKKKVADNYEIYYQKAFPSLVSVGEMTVSVDDKEGTVSINEQYEIEHYWRTGDEHYEADYYPTEVRDAVFKPEQIIRTAPLALAFPNNINNHFEVTFESDGWDFDDEEFVEDNPFFSFHKTISFKANTLKLEFDYRAKVDHVAAEQLDDYLAARDRLIDEAYFGLLKYIKSEVSDNQATVEDEKLFSALQIIIVIYALGLLFIIMSWVSESRKRPEFADSHFYPMSGLKFLILGVGTMGLYDIYWTYRNWHAVKSKNNTDIMPIARGIFSPIWFYPLFSVLRKDSIERFAKNKVMFPLIAIIFAVAYLTITFASSYSEHLLVSVLGLLTPLLFMPFVLYINSINNKSDGAYKYNSQWKLRQVVALILCVPLVAYTLALETPFLPGDSVRTESQLLDGDLKFLYRKQVLPANETIQYFYSDAFLSIRDDGNGFTNQRVFSYWLDEHEGFQLEVASYDQIKNIEVEYGVDDSNTVITIKRRDSSDFMLFVSTIDGGDKLFFNMLNKLWKKNK</sequence>